<dbReference type="EMBL" id="JBFOLK010000001">
    <property type="protein sequence ID" value="KAL2541807.1"/>
    <property type="molecule type" value="Genomic_DNA"/>
</dbReference>
<dbReference type="Proteomes" id="UP001604336">
    <property type="component" value="Unassembled WGS sequence"/>
</dbReference>
<keyword evidence="4" id="KW-0735">Signal-anchor</keyword>
<keyword evidence="10" id="KW-1185">Reference proteome</keyword>
<evidence type="ECO:0000313" key="9">
    <source>
        <dbReference type="EMBL" id="KAL2541807.1"/>
    </source>
</evidence>
<dbReference type="InterPro" id="IPR029962">
    <property type="entry name" value="TBL"/>
</dbReference>
<evidence type="ECO:0000256" key="4">
    <source>
        <dbReference type="ARBA" id="ARBA00022968"/>
    </source>
</evidence>
<sequence length="173" mass="19903">MKPPPSSSPSAVLLRKARLSPYLFALLAFILFVTILYGEDFSCIFGQFDSDHHSHLNTISTKKNREKLAFAIGETERGCDVFNGRWVRDEAARPLYEESECPYIQPQLTCQEHGRPDKEYQHWRWQPHGCSLPSFNATLMLETLRGKRMLFVGDSLNRGQYVSMICLVHRVIP</sequence>
<dbReference type="GO" id="GO:0016020">
    <property type="term" value="C:membrane"/>
    <property type="evidence" value="ECO:0007669"/>
    <property type="project" value="UniProtKB-SubCell"/>
</dbReference>
<comment type="caution">
    <text evidence="9">The sequence shown here is derived from an EMBL/GenBank/DDBJ whole genome shotgun (WGS) entry which is preliminary data.</text>
</comment>
<comment type="similarity">
    <text evidence="2">Belongs to the PC-esterase family. TBL subfamily.</text>
</comment>
<evidence type="ECO:0000256" key="3">
    <source>
        <dbReference type="ARBA" id="ARBA00022692"/>
    </source>
</evidence>
<dbReference type="InterPro" id="IPR026057">
    <property type="entry name" value="TBL_C"/>
</dbReference>
<dbReference type="Pfam" id="PF14416">
    <property type="entry name" value="PMR5N"/>
    <property type="match status" value="1"/>
</dbReference>
<feature type="domain" description="Trichome birefringence-like C-terminal" evidence="7">
    <location>
        <begin position="132"/>
        <end position="172"/>
    </location>
</feature>
<reference evidence="10" key="1">
    <citation type="submission" date="2024-07" db="EMBL/GenBank/DDBJ databases">
        <title>Two chromosome-level genome assemblies of Korean endemic species Abeliophyllum distichum and Forsythia ovata (Oleaceae).</title>
        <authorList>
            <person name="Jang H."/>
        </authorList>
    </citation>
    <scope>NUCLEOTIDE SEQUENCE [LARGE SCALE GENOMIC DNA]</scope>
</reference>
<comment type="subcellular location">
    <subcellularLocation>
        <location evidence="1">Membrane</location>
        <topology evidence="1">Single-pass membrane protein</topology>
    </subcellularLocation>
</comment>
<keyword evidence="3" id="KW-0812">Transmembrane</keyword>
<evidence type="ECO:0000259" key="7">
    <source>
        <dbReference type="Pfam" id="PF13839"/>
    </source>
</evidence>
<accession>A0ABD1VWX2</accession>
<dbReference type="PANTHER" id="PTHR32285:SF62">
    <property type="entry name" value="PROTEIN TRICHOME BIREFRINGENCE-LIKE 33"/>
    <property type="match status" value="1"/>
</dbReference>
<evidence type="ECO:0000313" key="10">
    <source>
        <dbReference type="Proteomes" id="UP001604336"/>
    </source>
</evidence>
<keyword evidence="5" id="KW-1133">Transmembrane helix</keyword>
<evidence type="ECO:0000256" key="1">
    <source>
        <dbReference type="ARBA" id="ARBA00004167"/>
    </source>
</evidence>
<protein>
    <submittedName>
        <fullName evidence="9">Protein trichome birefringence-like 33</fullName>
    </submittedName>
</protein>
<proteinExistence type="inferred from homology"/>
<evidence type="ECO:0000256" key="2">
    <source>
        <dbReference type="ARBA" id="ARBA00007727"/>
    </source>
</evidence>
<dbReference type="AlphaFoldDB" id="A0ABD1VWX2"/>
<dbReference type="InterPro" id="IPR025846">
    <property type="entry name" value="TBL_N"/>
</dbReference>
<evidence type="ECO:0000256" key="6">
    <source>
        <dbReference type="ARBA" id="ARBA00023136"/>
    </source>
</evidence>
<keyword evidence="6" id="KW-0472">Membrane</keyword>
<evidence type="ECO:0000256" key="5">
    <source>
        <dbReference type="ARBA" id="ARBA00022989"/>
    </source>
</evidence>
<organism evidence="9 10">
    <name type="scientific">Abeliophyllum distichum</name>
    <dbReference type="NCBI Taxonomy" id="126358"/>
    <lineage>
        <taxon>Eukaryota</taxon>
        <taxon>Viridiplantae</taxon>
        <taxon>Streptophyta</taxon>
        <taxon>Embryophyta</taxon>
        <taxon>Tracheophyta</taxon>
        <taxon>Spermatophyta</taxon>
        <taxon>Magnoliopsida</taxon>
        <taxon>eudicotyledons</taxon>
        <taxon>Gunneridae</taxon>
        <taxon>Pentapetalae</taxon>
        <taxon>asterids</taxon>
        <taxon>lamiids</taxon>
        <taxon>Lamiales</taxon>
        <taxon>Oleaceae</taxon>
        <taxon>Forsythieae</taxon>
        <taxon>Abeliophyllum</taxon>
    </lineage>
</organism>
<name>A0ABD1VWX2_9LAMI</name>
<gene>
    <name evidence="9" type="ORF">Adt_02785</name>
</gene>
<dbReference type="Pfam" id="PF13839">
    <property type="entry name" value="PC-Esterase"/>
    <property type="match status" value="1"/>
</dbReference>
<evidence type="ECO:0000259" key="8">
    <source>
        <dbReference type="Pfam" id="PF14416"/>
    </source>
</evidence>
<feature type="domain" description="Trichome birefringence-like N-terminal" evidence="8">
    <location>
        <begin position="78"/>
        <end position="131"/>
    </location>
</feature>
<dbReference type="PANTHER" id="PTHR32285">
    <property type="entry name" value="PROTEIN TRICHOME BIREFRINGENCE-LIKE 9-RELATED"/>
    <property type="match status" value="1"/>
</dbReference>